<dbReference type="Pfam" id="PF13181">
    <property type="entry name" value="TPR_8"/>
    <property type="match status" value="1"/>
</dbReference>
<dbReference type="PANTHER" id="PTHR44943">
    <property type="entry name" value="CELLULOSE SYNTHASE OPERON PROTEIN C"/>
    <property type="match status" value="1"/>
</dbReference>
<dbReference type="eggNOG" id="COG0457">
    <property type="taxonomic scope" value="Bacteria"/>
</dbReference>
<keyword evidence="2 3" id="KW-0802">TPR repeat</keyword>
<protein>
    <submittedName>
        <fullName evidence="5">TPR repeat protein</fullName>
    </submittedName>
</protein>
<evidence type="ECO:0000256" key="3">
    <source>
        <dbReference type="PROSITE-ProRule" id="PRU00339"/>
    </source>
</evidence>
<dbReference type="InterPro" id="IPR051685">
    <property type="entry name" value="Ycf3/AcsC/BcsC/TPR_MFPF"/>
</dbReference>
<dbReference type="SMART" id="SM00028">
    <property type="entry name" value="TPR"/>
    <property type="match status" value="4"/>
</dbReference>
<feature type="repeat" description="TPR" evidence="3">
    <location>
        <begin position="54"/>
        <end position="87"/>
    </location>
</feature>
<dbReference type="HOGENOM" id="CLU_068881_0_0_0"/>
<dbReference type="InterPro" id="IPR019734">
    <property type="entry name" value="TPR_rpt"/>
</dbReference>
<dbReference type="SUPFAM" id="SSF48452">
    <property type="entry name" value="TPR-like"/>
    <property type="match status" value="2"/>
</dbReference>
<evidence type="ECO:0000256" key="2">
    <source>
        <dbReference type="ARBA" id="ARBA00022803"/>
    </source>
</evidence>
<proteinExistence type="predicted"/>
<dbReference type="PROSITE" id="PS50005">
    <property type="entry name" value="TPR"/>
    <property type="match status" value="1"/>
</dbReference>
<evidence type="ECO:0000313" key="6">
    <source>
        <dbReference type="Proteomes" id="UP000002432"/>
    </source>
</evidence>
<dbReference type="OrthoDB" id="192575at2"/>
<dbReference type="InterPro" id="IPR011990">
    <property type="entry name" value="TPR-like_helical_dom_sf"/>
</dbReference>
<dbReference type="RefSeq" id="WP_011522632.1">
    <property type="nucleotide sequence ID" value="NC_008009.1"/>
</dbReference>
<evidence type="ECO:0000256" key="4">
    <source>
        <dbReference type="SAM" id="SignalP"/>
    </source>
</evidence>
<dbReference type="EnsemblBacteria" id="ABF40830">
    <property type="protein sequence ID" value="ABF40830"/>
    <property type="gene ID" value="Acid345_1829"/>
</dbReference>
<dbReference type="Proteomes" id="UP000002432">
    <property type="component" value="Chromosome"/>
</dbReference>
<dbReference type="AlphaFoldDB" id="Q1IQM0"/>
<dbReference type="EMBL" id="CP000360">
    <property type="protein sequence ID" value="ABF40830.1"/>
    <property type="molecule type" value="Genomic_DNA"/>
</dbReference>
<dbReference type="KEGG" id="aba:Acid345_1829"/>
<organism evidence="5 6">
    <name type="scientific">Koribacter versatilis (strain Ellin345)</name>
    <dbReference type="NCBI Taxonomy" id="204669"/>
    <lineage>
        <taxon>Bacteria</taxon>
        <taxon>Pseudomonadati</taxon>
        <taxon>Acidobacteriota</taxon>
        <taxon>Terriglobia</taxon>
        <taxon>Terriglobales</taxon>
        <taxon>Candidatus Korobacteraceae</taxon>
        <taxon>Candidatus Korobacter</taxon>
    </lineage>
</organism>
<sequence length="322" mass="35569">MMRRFFTFCLLLTFSGLAPAAYAADAEVQLIRAGRIDDAITQLQQKVKANPSDAEALNLLARAYYAIEDWDDAIAANQKALKLQPNSSEFHGWMGRAYGEKADTVGMIGAATLARKTKNEFERAVQLNPVASQARLDLSEYYIQAPGFMGGGMDKAEQQADATARFDEAASHLIRARMAQQKKDLDVAEQEFRAAIAHAKNPAPYYLNLASFYQTQKRYPEMEQAIVTAVSGADRPSAVLYDAASILNRSGRNLPGAVQYLKQYLAEGRFDEDAPPFRAHYLMGQVLEKMKKSSEAVAEYRSALSMASEFKKAQAALDKLQG</sequence>
<evidence type="ECO:0000256" key="1">
    <source>
        <dbReference type="ARBA" id="ARBA00022737"/>
    </source>
</evidence>
<accession>Q1IQM0</accession>
<dbReference type="STRING" id="204669.Acid345_1829"/>
<gene>
    <name evidence="5" type="ordered locus">Acid345_1829</name>
</gene>
<dbReference type="Pfam" id="PF13432">
    <property type="entry name" value="TPR_16"/>
    <property type="match status" value="1"/>
</dbReference>
<keyword evidence="4" id="KW-0732">Signal</keyword>
<evidence type="ECO:0000313" key="5">
    <source>
        <dbReference type="EMBL" id="ABF40830.1"/>
    </source>
</evidence>
<name>Q1IQM0_KORVE</name>
<feature type="signal peptide" evidence="4">
    <location>
        <begin position="1"/>
        <end position="23"/>
    </location>
</feature>
<dbReference type="Gene3D" id="1.25.40.10">
    <property type="entry name" value="Tetratricopeptide repeat domain"/>
    <property type="match status" value="3"/>
</dbReference>
<reference evidence="5 6" key="1">
    <citation type="journal article" date="2009" name="Appl. Environ. Microbiol.">
        <title>Three genomes from the phylum Acidobacteria provide insight into the lifestyles of these microorganisms in soils.</title>
        <authorList>
            <person name="Ward N.L."/>
            <person name="Challacombe J.F."/>
            <person name="Janssen P.H."/>
            <person name="Henrissat B."/>
            <person name="Coutinho P.M."/>
            <person name="Wu M."/>
            <person name="Xie G."/>
            <person name="Haft D.H."/>
            <person name="Sait M."/>
            <person name="Badger J."/>
            <person name="Barabote R.D."/>
            <person name="Bradley B."/>
            <person name="Brettin T.S."/>
            <person name="Brinkac L.M."/>
            <person name="Bruce D."/>
            <person name="Creasy T."/>
            <person name="Daugherty S.C."/>
            <person name="Davidsen T.M."/>
            <person name="DeBoy R.T."/>
            <person name="Detter J.C."/>
            <person name="Dodson R.J."/>
            <person name="Durkin A.S."/>
            <person name="Ganapathy A."/>
            <person name="Gwinn-Giglio M."/>
            <person name="Han C.S."/>
            <person name="Khouri H."/>
            <person name="Kiss H."/>
            <person name="Kothari S.P."/>
            <person name="Madupu R."/>
            <person name="Nelson K.E."/>
            <person name="Nelson W.C."/>
            <person name="Paulsen I."/>
            <person name="Penn K."/>
            <person name="Ren Q."/>
            <person name="Rosovitz M.J."/>
            <person name="Selengut J.D."/>
            <person name="Shrivastava S."/>
            <person name="Sullivan S.A."/>
            <person name="Tapia R."/>
            <person name="Thompson L.S."/>
            <person name="Watkins K.L."/>
            <person name="Yang Q."/>
            <person name="Yu C."/>
            <person name="Zafar N."/>
            <person name="Zhou L."/>
            <person name="Kuske C.R."/>
        </authorList>
    </citation>
    <scope>NUCLEOTIDE SEQUENCE [LARGE SCALE GENOMIC DNA]</scope>
    <source>
        <strain evidence="5 6">Ellin345</strain>
    </source>
</reference>
<dbReference type="PANTHER" id="PTHR44943:SF8">
    <property type="entry name" value="TPR REPEAT-CONTAINING PROTEIN MJ0263"/>
    <property type="match status" value="1"/>
</dbReference>
<feature type="chain" id="PRO_5004191118" evidence="4">
    <location>
        <begin position="24"/>
        <end position="322"/>
    </location>
</feature>
<keyword evidence="1" id="KW-0677">Repeat</keyword>
<keyword evidence="6" id="KW-1185">Reference proteome</keyword>